<feature type="compositionally biased region" description="Basic residues" evidence="1">
    <location>
        <begin position="45"/>
        <end position="61"/>
    </location>
</feature>
<gene>
    <name evidence="2" type="ORF">MRATA1EN1_LOCUS2794</name>
</gene>
<evidence type="ECO:0000256" key="1">
    <source>
        <dbReference type="SAM" id="MobiDB-lite"/>
    </source>
</evidence>
<keyword evidence="3" id="KW-1185">Reference proteome</keyword>
<evidence type="ECO:0000313" key="2">
    <source>
        <dbReference type="EMBL" id="CAI9153832.1"/>
    </source>
</evidence>
<reference evidence="2" key="1">
    <citation type="submission" date="2023-04" db="EMBL/GenBank/DDBJ databases">
        <authorList>
            <consortium name="ELIXIR-Norway"/>
        </authorList>
    </citation>
    <scope>NUCLEOTIDE SEQUENCE [LARGE SCALE GENOMIC DNA]</scope>
</reference>
<dbReference type="Proteomes" id="UP001176941">
    <property type="component" value="Chromosome 11"/>
</dbReference>
<feature type="region of interest" description="Disordered" evidence="1">
    <location>
        <begin position="79"/>
        <end position="200"/>
    </location>
</feature>
<feature type="region of interest" description="Disordered" evidence="1">
    <location>
        <begin position="6"/>
        <end position="64"/>
    </location>
</feature>
<proteinExistence type="predicted"/>
<sequence>MLILAYAQGEQHRGLETVTGLGERKAQEEAEAPQPLAPTASARPRSAHPRRPARQKPRKRDPKFAALVALSEFTVLPLAPSWTCSEPESGGRPPPRALRRAPCPPGRSATRAGTYLPAGGGGQSARLGGGAGTGGAGQGALVTPRPRRRAGCPDARPGAAARAPPAPRRSPPGPAPRCAPRFRSQRLRPRDLVPSPRRGC</sequence>
<organism evidence="2 3">
    <name type="scientific">Rangifer tarandus platyrhynchus</name>
    <name type="common">Svalbard reindeer</name>
    <dbReference type="NCBI Taxonomy" id="3082113"/>
    <lineage>
        <taxon>Eukaryota</taxon>
        <taxon>Metazoa</taxon>
        <taxon>Chordata</taxon>
        <taxon>Craniata</taxon>
        <taxon>Vertebrata</taxon>
        <taxon>Euteleostomi</taxon>
        <taxon>Mammalia</taxon>
        <taxon>Eutheria</taxon>
        <taxon>Laurasiatheria</taxon>
        <taxon>Artiodactyla</taxon>
        <taxon>Ruminantia</taxon>
        <taxon>Pecora</taxon>
        <taxon>Cervidae</taxon>
        <taxon>Odocoileinae</taxon>
        <taxon>Rangifer</taxon>
    </lineage>
</organism>
<accession>A0ABN8XWS0</accession>
<feature type="compositionally biased region" description="Pro residues" evidence="1">
    <location>
        <begin position="164"/>
        <end position="177"/>
    </location>
</feature>
<protein>
    <submittedName>
        <fullName evidence="2">Uncharacterized protein</fullName>
    </submittedName>
</protein>
<feature type="compositionally biased region" description="Low complexity" evidence="1">
    <location>
        <begin position="152"/>
        <end position="163"/>
    </location>
</feature>
<name>A0ABN8XWS0_RANTA</name>
<feature type="compositionally biased region" description="Gly residues" evidence="1">
    <location>
        <begin position="118"/>
        <end position="138"/>
    </location>
</feature>
<evidence type="ECO:0000313" key="3">
    <source>
        <dbReference type="Proteomes" id="UP001176941"/>
    </source>
</evidence>
<feature type="compositionally biased region" description="Low complexity" evidence="1">
    <location>
        <begin position="32"/>
        <end position="44"/>
    </location>
</feature>
<dbReference type="EMBL" id="OX459947">
    <property type="protein sequence ID" value="CAI9153832.1"/>
    <property type="molecule type" value="Genomic_DNA"/>
</dbReference>